<feature type="compositionally biased region" description="Acidic residues" evidence="1">
    <location>
        <begin position="19"/>
        <end position="31"/>
    </location>
</feature>
<dbReference type="Proteomes" id="UP000318571">
    <property type="component" value="Chromosome 6"/>
</dbReference>
<protein>
    <submittedName>
        <fullName evidence="2">Uncharacterized protein</fullName>
    </submittedName>
</protein>
<dbReference type="EMBL" id="VCGU01000002">
    <property type="protein sequence ID" value="TRY79469.1"/>
    <property type="molecule type" value="Genomic_DNA"/>
</dbReference>
<comment type="caution">
    <text evidence="2">The sequence shown here is derived from an EMBL/GenBank/DDBJ whole genome shotgun (WGS) entry which is preliminary data.</text>
</comment>
<keyword evidence="3" id="KW-1185">Reference proteome</keyword>
<evidence type="ECO:0000313" key="3">
    <source>
        <dbReference type="Proteomes" id="UP000318571"/>
    </source>
</evidence>
<feature type="compositionally biased region" description="Polar residues" evidence="1">
    <location>
        <begin position="106"/>
        <end position="118"/>
    </location>
</feature>
<feature type="compositionally biased region" description="Basic residues" evidence="1">
    <location>
        <begin position="310"/>
        <end position="321"/>
    </location>
</feature>
<evidence type="ECO:0000313" key="2">
    <source>
        <dbReference type="EMBL" id="TRY79469.1"/>
    </source>
</evidence>
<feature type="region of interest" description="Disordered" evidence="1">
    <location>
        <begin position="1"/>
        <end position="118"/>
    </location>
</feature>
<feature type="compositionally biased region" description="Low complexity" evidence="1">
    <location>
        <begin position="361"/>
        <end position="378"/>
    </location>
</feature>
<dbReference type="InterPro" id="IPR053819">
    <property type="entry name" value="TEADIR3_omega_loop"/>
</dbReference>
<gene>
    <name evidence="2" type="ORF">TCAL_08923</name>
</gene>
<dbReference type="OrthoDB" id="10058719at2759"/>
<accession>A0A553PP67</accession>
<dbReference type="AlphaFoldDB" id="A0A553PP67"/>
<name>A0A553PP67_TIGCA</name>
<feature type="region of interest" description="Disordered" evidence="1">
    <location>
        <begin position="306"/>
        <end position="334"/>
    </location>
</feature>
<evidence type="ECO:0000256" key="1">
    <source>
        <dbReference type="SAM" id="MobiDB-lite"/>
    </source>
</evidence>
<proteinExistence type="predicted"/>
<feature type="compositionally biased region" description="Polar residues" evidence="1">
    <location>
        <begin position="239"/>
        <end position="258"/>
    </location>
</feature>
<organism evidence="2 3">
    <name type="scientific">Tigriopus californicus</name>
    <name type="common">Marine copepod</name>
    <dbReference type="NCBI Taxonomy" id="6832"/>
    <lineage>
        <taxon>Eukaryota</taxon>
        <taxon>Metazoa</taxon>
        <taxon>Ecdysozoa</taxon>
        <taxon>Arthropoda</taxon>
        <taxon>Crustacea</taxon>
        <taxon>Multicrustacea</taxon>
        <taxon>Hexanauplia</taxon>
        <taxon>Copepoda</taxon>
        <taxon>Harpacticoida</taxon>
        <taxon>Harpacticidae</taxon>
        <taxon>Tigriopus</taxon>
    </lineage>
</organism>
<feature type="region of interest" description="Disordered" evidence="1">
    <location>
        <begin position="354"/>
        <end position="382"/>
    </location>
</feature>
<reference evidence="2 3" key="1">
    <citation type="journal article" date="2018" name="Nat. Ecol. Evol.">
        <title>Genomic signatures of mitonuclear coevolution across populations of Tigriopus californicus.</title>
        <authorList>
            <person name="Barreto F.S."/>
            <person name="Watson E.T."/>
            <person name="Lima T.G."/>
            <person name="Willett C.S."/>
            <person name="Edmands S."/>
            <person name="Li W."/>
            <person name="Burton R.S."/>
        </authorList>
    </citation>
    <scope>NUCLEOTIDE SEQUENCE [LARGE SCALE GENOMIC DNA]</scope>
    <source>
        <strain evidence="2 3">San Diego</strain>
    </source>
</reference>
<feature type="compositionally biased region" description="Low complexity" evidence="1">
    <location>
        <begin position="66"/>
        <end position="78"/>
    </location>
</feature>
<dbReference type="OMA" id="FEHHAHE"/>
<feature type="compositionally biased region" description="Polar residues" evidence="1">
    <location>
        <begin position="46"/>
        <end position="56"/>
    </location>
</feature>
<feature type="region of interest" description="Disordered" evidence="1">
    <location>
        <begin position="239"/>
        <end position="279"/>
    </location>
</feature>
<sequence length="422" mass="44231">MSAQGSGKRKSPSLGVDLVESDPEHDDDLDILVESTDSISDLRASCGSSERTPSASEDNEILDYDSVSSPGGSSTASGPIYIRPPGFDHHAHEITCGSEKGGGTQRNGSGSSAVGVTRSNSVLSRHAFTSSGGVVVKKKKGLLSADFKGADALGSGGVLGKKKIEGVAILPTRQKSRKEPLPMKQRALPQSFWQQPNNANPQPPGIVCAALPPLPLGGDDMGDMTPVEEVTHGFFAMNSPSSANSFTPRDYVSSTSQEGAPGAPTGLPNSPMASSTSSSLKRGERVISAANTDLLFSLFNSVEEEETQRRIHVVRRGRPKKSTTNGSHVPLAKVAREDDPCLNSVNVESILPLLPDRGASSHHSSSGPGSNGSTSSTAFKGSQGTQVIRIMSISSGDRSVELPSLNVEHNYPHLLSELVMKL</sequence>
<dbReference type="Pfam" id="PF15238">
    <property type="entry name" value="TEADIR3"/>
    <property type="match status" value="1"/>
</dbReference>